<protein>
    <submittedName>
        <fullName evidence="4">Aspartate aminotransferase family protein</fullName>
    </submittedName>
</protein>
<dbReference type="InterPro" id="IPR049704">
    <property type="entry name" value="Aminotrans_3_PPA_site"/>
</dbReference>
<reference evidence="4 5" key="1">
    <citation type="journal article" date="2019" name="Int. J. Syst. Evol. Microbiol.">
        <title>The Global Catalogue of Microorganisms (GCM) 10K type strain sequencing project: providing services to taxonomists for standard genome sequencing and annotation.</title>
        <authorList>
            <consortium name="The Broad Institute Genomics Platform"/>
            <consortium name="The Broad Institute Genome Sequencing Center for Infectious Disease"/>
            <person name="Wu L."/>
            <person name="Ma J."/>
        </authorList>
    </citation>
    <scope>NUCLEOTIDE SEQUENCE [LARGE SCALE GENOMIC DNA]</scope>
    <source>
        <strain evidence="4 5">PSR21</strain>
    </source>
</reference>
<dbReference type="Gene3D" id="3.40.640.10">
    <property type="entry name" value="Type I PLP-dependent aspartate aminotransferase-like (Major domain)"/>
    <property type="match status" value="1"/>
</dbReference>
<dbReference type="Gene3D" id="3.90.1150.10">
    <property type="entry name" value="Aspartate Aminotransferase, domain 1"/>
    <property type="match status" value="1"/>
</dbReference>
<dbReference type="GeneID" id="79317640"/>
<dbReference type="PANTHER" id="PTHR43094">
    <property type="entry name" value="AMINOTRANSFERASE"/>
    <property type="match status" value="1"/>
</dbReference>
<dbReference type="SUPFAM" id="SSF53383">
    <property type="entry name" value="PLP-dependent transferases"/>
    <property type="match status" value="1"/>
</dbReference>
<comment type="caution">
    <text evidence="4">The sequence shown here is derived from an EMBL/GenBank/DDBJ whole genome shotgun (WGS) entry which is preliminary data.</text>
</comment>
<dbReference type="InterPro" id="IPR005814">
    <property type="entry name" value="Aminotrans_3"/>
</dbReference>
<organism evidence="4 5">
    <name type="scientific">Halomarina halobia</name>
    <dbReference type="NCBI Taxonomy" id="3033386"/>
    <lineage>
        <taxon>Archaea</taxon>
        <taxon>Methanobacteriati</taxon>
        <taxon>Methanobacteriota</taxon>
        <taxon>Stenosarchaea group</taxon>
        <taxon>Halobacteria</taxon>
        <taxon>Halobacteriales</taxon>
        <taxon>Natronomonadaceae</taxon>
        <taxon>Halomarina</taxon>
    </lineage>
</organism>
<evidence type="ECO:0000256" key="2">
    <source>
        <dbReference type="ARBA" id="ARBA00022898"/>
    </source>
</evidence>
<accession>A0ABD6AD66</accession>
<keyword evidence="4" id="KW-0808">Transferase</keyword>
<dbReference type="GO" id="GO:0008483">
    <property type="term" value="F:transaminase activity"/>
    <property type="evidence" value="ECO:0007669"/>
    <property type="project" value="UniProtKB-KW"/>
</dbReference>
<proteinExistence type="inferred from homology"/>
<keyword evidence="2 3" id="KW-0663">Pyridoxal phosphate</keyword>
<dbReference type="Pfam" id="PF00202">
    <property type="entry name" value="Aminotran_3"/>
    <property type="match status" value="1"/>
</dbReference>
<sequence>MSRQEPTTRTKVTSIPHWYDPKNDIMTVADGENVRVRDDEGREYLDFCSQLYCANLGHDNEAVIRAMDEQARRIPYVSSAKQSPVREELAGRLAEITPGRLSHTFFSVSGSEANEIAVQLAREYQDAPKVLTRWRSYHGGTYGAGSLTGDPDTRATIERHAATSGVSKFLPPLPNAFGTDDPAELARLAGEHLEFVIRNEGPESIAAILTEPVAGTSGAFPAPPGYFEHLRDLCNEYDVLLISDEVITGFGRCGDWFGIGTEGVEPDMLTFAKGITGAYSPLAGVVIGPELAEFVGREGFDLGQTFAGHPVACAAGVAAIDEYADGVVENVRDLEPVLRDGLRTIGNEHDVVNAVHGRGFLWGVEFADPDTGERFHDPRVDEGNNPVGDVIAVARERGVIFGSGRPAFQIILSPPLIADRDDLERALTVLDEAISVTFEN</sequence>
<dbReference type="InterPro" id="IPR015421">
    <property type="entry name" value="PyrdxlP-dep_Trfase_major"/>
</dbReference>
<name>A0ABD6AD66_9EURY</name>
<dbReference type="InterPro" id="IPR015424">
    <property type="entry name" value="PyrdxlP-dep_Trfase"/>
</dbReference>
<dbReference type="CDD" id="cd00610">
    <property type="entry name" value="OAT_like"/>
    <property type="match status" value="1"/>
</dbReference>
<keyword evidence="4" id="KW-0032">Aminotransferase</keyword>
<dbReference type="PANTHER" id="PTHR43094:SF1">
    <property type="entry name" value="AMINOTRANSFERASE CLASS-III"/>
    <property type="match status" value="1"/>
</dbReference>
<dbReference type="AlphaFoldDB" id="A0ABD6AD66"/>
<evidence type="ECO:0000313" key="5">
    <source>
        <dbReference type="Proteomes" id="UP001596547"/>
    </source>
</evidence>
<dbReference type="Proteomes" id="UP001596547">
    <property type="component" value="Unassembled WGS sequence"/>
</dbReference>
<dbReference type="InterPro" id="IPR015422">
    <property type="entry name" value="PyrdxlP-dep_Trfase_small"/>
</dbReference>
<evidence type="ECO:0000313" key="4">
    <source>
        <dbReference type="EMBL" id="MFC7318187.1"/>
    </source>
</evidence>
<keyword evidence="5" id="KW-1185">Reference proteome</keyword>
<dbReference type="EMBL" id="JBHTBF010000003">
    <property type="protein sequence ID" value="MFC7318187.1"/>
    <property type="molecule type" value="Genomic_DNA"/>
</dbReference>
<evidence type="ECO:0000256" key="1">
    <source>
        <dbReference type="ARBA" id="ARBA00008954"/>
    </source>
</evidence>
<evidence type="ECO:0000256" key="3">
    <source>
        <dbReference type="RuleBase" id="RU003560"/>
    </source>
</evidence>
<dbReference type="RefSeq" id="WP_276306741.1">
    <property type="nucleotide sequence ID" value="NZ_CP119993.1"/>
</dbReference>
<dbReference type="PROSITE" id="PS00600">
    <property type="entry name" value="AA_TRANSFER_CLASS_3"/>
    <property type="match status" value="1"/>
</dbReference>
<comment type="similarity">
    <text evidence="1 3">Belongs to the class-III pyridoxal-phosphate-dependent aminotransferase family.</text>
</comment>
<gene>
    <name evidence="4" type="ORF">ACFQPE_15495</name>
</gene>